<dbReference type="Proteomes" id="UP001604277">
    <property type="component" value="Unassembled WGS sequence"/>
</dbReference>
<accession>A0ABD1RZ00</accession>
<comment type="caution">
    <text evidence="2">The sequence shown here is derived from an EMBL/GenBank/DDBJ whole genome shotgun (WGS) entry which is preliminary data.</text>
</comment>
<evidence type="ECO:0000313" key="2">
    <source>
        <dbReference type="EMBL" id="KAL2493675.1"/>
    </source>
</evidence>
<evidence type="ECO:0000313" key="3">
    <source>
        <dbReference type="Proteomes" id="UP001604277"/>
    </source>
</evidence>
<feature type="compositionally biased region" description="Basic and acidic residues" evidence="1">
    <location>
        <begin position="125"/>
        <end position="136"/>
    </location>
</feature>
<reference evidence="3" key="1">
    <citation type="submission" date="2024-07" db="EMBL/GenBank/DDBJ databases">
        <title>Two chromosome-level genome assemblies of Korean endemic species Abeliophyllum distichum and Forsythia ovata (Oleaceae).</title>
        <authorList>
            <person name="Jang H."/>
        </authorList>
    </citation>
    <scope>NUCLEOTIDE SEQUENCE [LARGE SCALE GENOMIC DNA]</scope>
</reference>
<protein>
    <submittedName>
        <fullName evidence="2">Uncharacterized protein</fullName>
    </submittedName>
</protein>
<organism evidence="2 3">
    <name type="scientific">Forsythia ovata</name>
    <dbReference type="NCBI Taxonomy" id="205694"/>
    <lineage>
        <taxon>Eukaryota</taxon>
        <taxon>Viridiplantae</taxon>
        <taxon>Streptophyta</taxon>
        <taxon>Embryophyta</taxon>
        <taxon>Tracheophyta</taxon>
        <taxon>Spermatophyta</taxon>
        <taxon>Magnoliopsida</taxon>
        <taxon>eudicotyledons</taxon>
        <taxon>Gunneridae</taxon>
        <taxon>Pentapetalae</taxon>
        <taxon>asterids</taxon>
        <taxon>lamiids</taxon>
        <taxon>Lamiales</taxon>
        <taxon>Oleaceae</taxon>
        <taxon>Forsythieae</taxon>
        <taxon>Forsythia</taxon>
    </lineage>
</organism>
<feature type="region of interest" description="Disordered" evidence="1">
    <location>
        <begin position="1"/>
        <end position="46"/>
    </location>
</feature>
<gene>
    <name evidence="2" type="ORF">Fot_37432</name>
</gene>
<feature type="compositionally biased region" description="Basic and acidic residues" evidence="1">
    <location>
        <begin position="1"/>
        <end position="13"/>
    </location>
</feature>
<keyword evidence="3" id="KW-1185">Reference proteome</keyword>
<dbReference type="AlphaFoldDB" id="A0ABD1RZ00"/>
<dbReference type="EMBL" id="JBFOLJ010000011">
    <property type="protein sequence ID" value="KAL2493675.1"/>
    <property type="molecule type" value="Genomic_DNA"/>
</dbReference>
<sequence>MAKTKSSDNDQKRILVGLSLKGREKDHDASPASSDPRQTVLVPSASPQGLQILVQKQKLGAKRAKEEKAKGVGSEIEVSSRPSMGDDEDMEILEELMLTRKAKKPRTASSKSSQNLAACAGEGMEGDKEMEPKNSEGPDYNQLGNDLRSENQKLRLEVDELGGENLKLKSETEEVKAGVEEFINQFEFTSDYENLQDFFVNFGAQHVLTEVKALYPKLDLFAIEAIYPAPEEAEDRTDLPPNDEDGMNPPLFG</sequence>
<feature type="region of interest" description="Disordered" evidence="1">
    <location>
        <begin position="232"/>
        <end position="253"/>
    </location>
</feature>
<name>A0ABD1RZ00_9LAMI</name>
<feature type="region of interest" description="Disordered" evidence="1">
    <location>
        <begin position="59"/>
        <end position="88"/>
    </location>
</feature>
<feature type="region of interest" description="Disordered" evidence="1">
    <location>
        <begin position="121"/>
        <end position="145"/>
    </location>
</feature>
<feature type="compositionally biased region" description="Acidic residues" evidence="1">
    <location>
        <begin position="232"/>
        <end position="246"/>
    </location>
</feature>
<proteinExistence type="predicted"/>
<evidence type="ECO:0000256" key="1">
    <source>
        <dbReference type="SAM" id="MobiDB-lite"/>
    </source>
</evidence>